<dbReference type="RefSeq" id="WP_135603331.1">
    <property type="nucleotide sequence ID" value="NZ_CP038602.1"/>
</dbReference>
<proteinExistence type="predicted"/>
<gene>
    <name evidence="1" type="ORF">G2801_23495</name>
</gene>
<dbReference type="EMBL" id="DAAQSU010000030">
    <property type="protein sequence ID" value="HAE0723562.1"/>
    <property type="molecule type" value="Genomic_DNA"/>
</dbReference>
<comment type="caution">
    <text evidence="1">The sequence shown here is derived from an EMBL/GenBank/DDBJ whole genome shotgun (WGS) entry which is preliminary data.</text>
</comment>
<dbReference type="GeneID" id="39752255"/>
<sequence>MRIENLKMKCLYKKHRFSGKEDFSDMIDVITSQGGIDKIKIIPEYGDINDNTIKFLKVIGFDINTLNIEVGTIESGIALIKNGYNLYKTGSAWIPSIAKCELSVINEALNRGLDITKFSYKNHFDTHEAYNEFDDEYYTVTNPFSHFLKNHNNGMDGVFSKFDFICEDRLKLFLDKNILNKDTLKEFEREGHPLYYYYPCNKGFEDKNIERLMNLYQKVEINEGKIFEHHRQAVRNHIFKRQIELSENPVQTCKDIVELHNKWRIDIKSSDEILKPLIESVLNSKPVEPQIPQRVKFTRRRM</sequence>
<reference evidence="1" key="2">
    <citation type="submission" date="2019-04" db="EMBL/GenBank/DDBJ databases">
        <authorList>
            <consortium name="NCBI Pathogen Detection Project"/>
        </authorList>
    </citation>
    <scope>NUCLEOTIDE SEQUENCE</scope>
    <source>
        <strain evidence="1">Salmonella enterica</strain>
    </source>
</reference>
<organism evidence="1">
    <name type="scientific">Salmonella senftenberg</name>
    <dbReference type="NCBI Taxonomy" id="28150"/>
    <lineage>
        <taxon>Bacteria</taxon>
        <taxon>Pseudomonadati</taxon>
        <taxon>Pseudomonadota</taxon>
        <taxon>Gammaproteobacteria</taxon>
        <taxon>Enterobacterales</taxon>
        <taxon>Enterobacteriaceae</taxon>
        <taxon>Salmonella</taxon>
    </lineage>
</organism>
<reference evidence="1" key="1">
    <citation type="journal article" date="2018" name="Genome Biol.">
        <title>SKESA: strategic k-mer extension for scrupulous assemblies.</title>
        <authorList>
            <person name="Souvorov A."/>
            <person name="Agarwala R."/>
            <person name="Lipman D.J."/>
        </authorList>
    </citation>
    <scope>NUCLEOTIDE SEQUENCE</scope>
    <source>
        <strain evidence="1">Salmonella enterica</strain>
    </source>
</reference>
<accession>A0A725JQB9</accession>
<dbReference type="AlphaFoldDB" id="A0A725JQB9"/>
<name>A0A725JQB9_SALSE</name>
<protein>
    <submittedName>
        <fullName evidence="1">Uncharacterized protein</fullName>
    </submittedName>
</protein>
<evidence type="ECO:0000313" key="1">
    <source>
        <dbReference type="EMBL" id="HAE0723562.1"/>
    </source>
</evidence>